<gene>
    <name evidence="3" type="ORF">SAMN02745130_02019</name>
</gene>
<keyword evidence="4" id="KW-1185">Reference proteome</keyword>
<feature type="region of interest" description="Disordered" evidence="1">
    <location>
        <begin position="214"/>
        <end position="234"/>
    </location>
</feature>
<proteinExistence type="predicted"/>
<name>A0A1T4WQ86_9GAMM</name>
<evidence type="ECO:0000313" key="4">
    <source>
        <dbReference type="Proteomes" id="UP000190460"/>
    </source>
</evidence>
<dbReference type="Proteomes" id="UP000190460">
    <property type="component" value="Unassembled WGS sequence"/>
</dbReference>
<feature type="domain" description="DUF4124" evidence="2">
    <location>
        <begin position="20"/>
        <end position="67"/>
    </location>
</feature>
<protein>
    <recommendedName>
        <fullName evidence="2">DUF4124 domain-containing protein</fullName>
    </recommendedName>
</protein>
<dbReference type="STRING" id="92487.SAMN02745130_02019"/>
<evidence type="ECO:0000256" key="1">
    <source>
        <dbReference type="SAM" id="MobiDB-lite"/>
    </source>
</evidence>
<evidence type="ECO:0000313" key="3">
    <source>
        <dbReference type="EMBL" id="SKA79532.1"/>
    </source>
</evidence>
<dbReference type="InterPro" id="IPR025392">
    <property type="entry name" value="DUF4124"/>
</dbReference>
<dbReference type="Pfam" id="PF13511">
    <property type="entry name" value="DUF4124"/>
    <property type="match status" value="1"/>
</dbReference>
<dbReference type="EMBL" id="FUYB01000008">
    <property type="protein sequence ID" value="SKA79532.1"/>
    <property type="molecule type" value="Genomic_DNA"/>
</dbReference>
<feature type="compositionally biased region" description="Polar residues" evidence="1">
    <location>
        <begin position="223"/>
        <end position="234"/>
    </location>
</feature>
<reference evidence="3 4" key="1">
    <citation type="submission" date="2017-02" db="EMBL/GenBank/DDBJ databases">
        <authorList>
            <person name="Peterson S.W."/>
        </authorList>
    </citation>
    <scope>NUCLEOTIDE SEQUENCE [LARGE SCALE GENOMIC DNA]</scope>
    <source>
        <strain evidence="3 4">ATCC 49788</strain>
    </source>
</reference>
<dbReference type="AlphaFoldDB" id="A0A1T4WQ86"/>
<organism evidence="3 4">
    <name type="scientific">Thiothrix eikelboomii</name>
    <dbReference type="NCBI Taxonomy" id="92487"/>
    <lineage>
        <taxon>Bacteria</taxon>
        <taxon>Pseudomonadati</taxon>
        <taxon>Pseudomonadota</taxon>
        <taxon>Gammaproteobacteria</taxon>
        <taxon>Thiotrichales</taxon>
        <taxon>Thiotrichaceae</taxon>
        <taxon>Thiothrix</taxon>
    </lineage>
</organism>
<dbReference type="RefSeq" id="WP_078922483.1">
    <property type="nucleotide sequence ID" value="NZ_FUYB01000008.1"/>
</dbReference>
<evidence type="ECO:0000259" key="2">
    <source>
        <dbReference type="Pfam" id="PF13511"/>
    </source>
</evidence>
<accession>A0A1T4WQ86</accession>
<sequence length="234" mass="25047">MRLHVTLREVSIVRTLVFVSLLCCMTLASAEIYRWTDANGKQVYGDEPPENARAIEAIELPTLTVAERFKTNPKPNQTQAPTTASAEPAVVHETQAPVAAATVSEANQAASESVTATGYEQFSILAPQTDEVVRSNAGELTIQLTIRPALKKGHGVVLYVDGRQVGETTQNSIEISGIERGEHSVFAVLHDAQDAILGNTAAVNFTVIRASVASSTKDRSAKPNHTSPLGNRGF</sequence>